<dbReference type="Gene3D" id="3.40.50.12580">
    <property type="match status" value="1"/>
</dbReference>
<gene>
    <name evidence="7" type="ORF">GCM10025867_37930</name>
</gene>
<keyword evidence="5" id="KW-0777">Teichoic acid biosynthesis</keyword>
<comment type="similarity">
    <text evidence="2">Belongs to the CDP-glycerol glycerophosphotransferase family.</text>
</comment>
<dbReference type="RefSeq" id="WP_286344295.1">
    <property type="nucleotide sequence ID" value="NZ_AP027732.1"/>
</dbReference>
<keyword evidence="6" id="KW-0472">Membrane</keyword>
<dbReference type="InterPro" id="IPR051612">
    <property type="entry name" value="Teichoic_Acid_Biosynth"/>
</dbReference>
<accession>A0ABM8GSV8</accession>
<evidence type="ECO:0000256" key="4">
    <source>
        <dbReference type="ARBA" id="ARBA00022679"/>
    </source>
</evidence>
<dbReference type="SUPFAM" id="SSF53756">
    <property type="entry name" value="UDP-Glycosyltransferase/glycogen phosphorylase"/>
    <property type="match status" value="1"/>
</dbReference>
<sequence length="483" mass="55532">MAGRQLYISRTDQWGNPEHLTFKQLNPVIEAQRKRTRERYAKPSERIKDRLSASLRSTVDSGKKRFAKPSVLDWWLGVRLHSGGVQNKFSHAWVFMDRNTDANDNAEHLYRHVRTHHPEINAWFVIEKDTDDWQRLQAEGFRLVAYGSREWKLLILSADHLASSHIDHYVVRPLDWRRYGLPRFHYTFLQHGITKDDLSRWLNIKPIDLFVTVTPAEKQSIAGPGPYKFSDKEVVMTGFPRHDSLLRKRSAQPPEGIDAIVILPTWRQMLLGPALPGSNRRSKGVNFNESVYAQKYKELVQSPRLKAIADAAGKHIVFMPHPNMRPHLEDFSVPPHVRLLSFAEENVQDVLARARFIISDYSSLAFEGSYLGVPVAYFQFDADEFFNGLHIGRRGYFDYARDGYGPVTNSVNGTLDALEESAAHDFELQEPYRERVASSFPTRDENNSERVVQAMRALDGGPRLIEPRVIDLDHSRLPEGRQA</sequence>
<dbReference type="Proteomes" id="UP001321486">
    <property type="component" value="Chromosome"/>
</dbReference>
<proteinExistence type="inferred from homology"/>
<evidence type="ECO:0000313" key="7">
    <source>
        <dbReference type="EMBL" id="BDZ51552.1"/>
    </source>
</evidence>
<dbReference type="Pfam" id="PF04464">
    <property type="entry name" value="Glyphos_transf"/>
    <property type="match status" value="1"/>
</dbReference>
<protein>
    <submittedName>
        <fullName evidence="7">Uncharacterized protein</fullName>
    </submittedName>
</protein>
<keyword evidence="4" id="KW-0808">Transferase</keyword>
<evidence type="ECO:0000256" key="3">
    <source>
        <dbReference type="ARBA" id="ARBA00022475"/>
    </source>
</evidence>
<evidence type="ECO:0000256" key="1">
    <source>
        <dbReference type="ARBA" id="ARBA00004202"/>
    </source>
</evidence>
<evidence type="ECO:0000256" key="2">
    <source>
        <dbReference type="ARBA" id="ARBA00010488"/>
    </source>
</evidence>
<dbReference type="Gene3D" id="3.40.50.11820">
    <property type="match status" value="1"/>
</dbReference>
<evidence type="ECO:0000256" key="5">
    <source>
        <dbReference type="ARBA" id="ARBA00022944"/>
    </source>
</evidence>
<dbReference type="PANTHER" id="PTHR37316">
    <property type="entry name" value="TEICHOIC ACID GLYCEROL-PHOSPHATE PRIMASE"/>
    <property type="match status" value="1"/>
</dbReference>
<dbReference type="EMBL" id="AP027732">
    <property type="protein sequence ID" value="BDZ51552.1"/>
    <property type="molecule type" value="Genomic_DNA"/>
</dbReference>
<dbReference type="InterPro" id="IPR043148">
    <property type="entry name" value="TagF_C"/>
</dbReference>
<evidence type="ECO:0000256" key="6">
    <source>
        <dbReference type="ARBA" id="ARBA00023136"/>
    </source>
</evidence>
<dbReference type="PANTHER" id="PTHR37316:SF3">
    <property type="entry name" value="TEICHOIC ACID GLYCEROL-PHOSPHATE TRANSFERASE"/>
    <property type="match status" value="1"/>
</dbReference>
<keyword evidence="8" id="KW-1185">Reference proteome</keyword>
<organism evidence="7 8">
    <name type="scientific">Frondihabitans sucicola</name>
    <dbReference type="NCBI Taxonomy" id="1268041"/>
    <lineage>
        <taxon>Bacteria</taxon>
        <taxon>Bacillati</taxon>
        <taxon>Actinomycetota</taxon>
        <taxon>Actinomycetes</taxon>
        <taxon>Micrococcales</taxon>
        <taxon>Microbacteriaceae</taxon>
        <taxon>Frondihabitans</taxon>
    </lineage>
</organism>
<reference evidence="8" key="1">
    <citation type="journal article" date="2019" name="Int. J. Syst. Evol. Microbiol.">
        <title>The Global Catalogue of Microorganisms (GCM) 10K type strain sequencing project: providing services to taxonomists for standard genome sequencing and annotation.</title>
        <authorList>
            <consortium name="The Broad Institute Genomics Platform"/>
            <consortium name="The Broad Institute Genome Sequencing Center for Infectious Disease"/>
            <person name="Wu L."/>
            <person name="Ma J."/>
        </authorList>
    </citation>
    <scope>NUCLEOTIDE SEQUENCE [LARGE SCALE GENOMIC DNA]</scope>
    <source>
        <strain evidence="8">NBRC 108728</strain>
    </source>
</reference>
<evidence type="ECO:0000313" key="8">
    <source>
        <dbReference type="Proteomes" id="UP001321486"/>
    </source>
</evidence>
<keyword evidence="3" id="KW-1003">Cell membrane</keyword>
<comment type="subcellular location">
    <subcellularLocation>
        <location evidence="1">Cell membrane</location>
        <topology evidence="1">Peripheral membrane protein</topology>
    </subcellularLocation>
</comment>
<dbReference type="InterPro" id="IPR043149">
    <property type="entry name" value="TagF_N"/>
</dbReference>
<dbReference type="InterPro" id="IPR007554">
    <property type="entry name" value="Glycerophosphate_synth"/>
</dbReference>
<name>A0ABM8GSV8_9MICO</name>